<evidence type="ECO:0008006" key="5">
    <source>
        <dbReference type="Google" id="ProtNLM"/>
    </source>
</evidence>
<feature type="chain" id="PRO_5009521913" description="Periplasmic heavy metal sensor" evidence="2">
    <location>
        <begin position="21"/>
        <end position="186"/>
    </location>
</feature>
<evidence type="ECO:0000256" key="1">
    <source>
        <dbReference type="SAM" id="MobiDB-lite"/>
    </source>
</evidence>
<sequence length="186" mass="21331">MFKKSLLLIFVLAFAITVIAADDTRPRMHRQGPEGEHIGMGPGHGGGGFGFDSWLFPGKWWKIPKVKEELALTDNQIAKLDDLFLQHKTEMIDLKADLEKKQLELSNLFDKDTVDDAVILQKVDDLITAKGILQKSYIKMLLAMKKVLVPDQVQKLKDLRTKVHSEMEMRHRQFRRQESPQEPPSK</sequence>
<dbReference type="InterPro" id="IPR025961">
    <property type="entry name" value="Metal_resist"/>
</dbReference>
<name>A0A1F5V6D4_9BACT</name>
<evidence type="ECO:0000313" key="3">
    <source>
        <dbReference type="EMBL" id="OGF58993.1"/>
    </source>
</evidence>
<evidence type="ECO:0000313" key="4">
    <source>
        <dbReference type="Proteomes" id="UP000178943"/>
    </source>
</evidence>
<dbReference type="Pfam" id="PF13801">
    <property type="entry name" value="Metal_resist"/>
    <property type="match status" value="1"/>
</dbReference>
<comment type="caution">
    <text evidence="3">The sequence shown here is derived from an EMBL/GenBank/DDBJ whole genome shotgun (WGS) entry which is preliminary data.</text>
</comment>
<proteinExistence type="predicted"/>
<protein>
    <recommendedName>
        <fullName evidence="5">Periplasmic heavy metal sensor</fullName>
    </recommendedName>
</protein>
<gene>
    <name evidence="3" type="ORF">A2Y62_21145</name>
</gene>
<keyword evidence="2" id="KW-0732">Signal</keyword>
<dbReference type="Gene3D" id="1.20.120.1490">
    <property type="match status" value="1"/>
</dbReference>
<reference evidence="3 4" key="1">
    <citation type="journal article" date="2016" name="Nat. Commun.">
        <title>Thousands of microbial genomes shed light on interconnected biogeochemical processes in an aquifer system.</title>
        <authorList>
            <person name="Anantharaman K."/>
            <person name="Brown C.T."/>
            <person name="Hug L.A."/>
            <person name="Sharon I."/>
            <person name="Castelle C.J."/>
            <person name="Probst A.J."/>
            <person name="Thomas B.C."/>
            <person name="Singh A."/>
            <person name="Wilkins M.J."/>
            <person name="Karaoz U."/>
            <person name="Brodie E.L."/>
            <person name="Williams K.H."/>
            <person name="Hubbard S.S."/>
            <person name="Banfield J.F."/>
        </authorList>
    </citation>
    <scope>NUCLEOTIDE SEQUENCE [LARGE SCALE GENOMIC DNA]</scope>
</reference>
<feature type="signal peptide" evidence="2">
    <location>
        <begin position="1"/>
        <end position="20"/>
    </location>
</feature>
<dbReference type="EMBL" id="MFGW01000226">
    <property type="protein sequence ID" value="OGF58993.1"/>
    <property type="molecule type" value="Genomic_DNA"/>
</dbReference>
<dbReference type="Proteomes" id="UP000178943">
    <property type="component" value="Unassembled WGS sequence"/>
</dbReference>
<dbReference type="AlphaFoldDB" id="A0A1F5V6D4"/>
<evidence type="ECO:0000256" key="2">
    <source>
        <dbReference type="SAM" id="SignalP"/>
    </source>
</evidence>
<organism evidence="3 4">
    <name type="scientific">Candidatus Fischerbacteria bacterium RBG_13_37_8</name>
    <dbReference type="NCBI Taxonomy" id="1817863"/>
    <lineage>
        <taxon>Bacteria</taxon>
        <taxon>Candidatus Fischeribacteriota</taxon>
    </lineage>
</organism>
<feature type="region of interest" description="Disordered" evidence="1">
    <location>
        <begin position="167"/>
        <end position="186"/>
    </location>
</feature>
<dbReference type="STRING" id="1817863.A2Y62_21145"/>
<accession>A0A1F5V6D4</accession>